<protein>
    <submittedName>
        <fullName evidence="3">Lectin C-type domain protein</fullName>
    </submittedName>
</protein>
<dbReference type="OrthoDB" id="5877913at2759"/>
<name>A0A238C5Y3_9BILA</name>
<dbReference type="CDD" id="cd00037">
    <property type="entry name" value="CLECT"/>
    <property type="match status" value="1"/>
</dbReference>
<accession>A0A238C5Y3</accession>
<dbReference type="PROSITE" id="PS50041">
    <property type="entry name" value="C_TYPE_LECTIN_2"/>
    <property type="match status" value="1"/>
</dbReference>
<sequence>MNNCSTLTFIVCFTAALCRICDEEWRYSPHSRKCYRLFTKPMTWTEAEFHCRMQRANQLSIHNSRENRFFKAMKILKICIKLLLKFIGRAPVTKLTEPCTKMNVTNGEWFQSCCRKSAPYICQKNPQTVKHFASNKQNYEMIGGNPAFEQFRFLLRK</sequence>
<organism evidence="3 4">
    <name type="scientific">Onchocerca flexuosa</name>
    <dbReference type="NCBI Taxonomy" id="387005"/>
    <lineage>
        <taxon>Eukaryota</taxon>
        <taxon>Metazoa</taxon>
        <taxon>Ecdysozoa</taxon>
        <taxon>Nematoda</taxon>
        <taxon>Chromadorea</taxon>
        <taxon>Rhabditida</taxon>
        <taxon>Spirurina</taxon>
        <taxon>Spiruromorpha</taxon>
        <taxon>Filarioidea</taxon>
        <taxon>Onchocercidae</taxon>
        <taxon>Onchocerca</taxon>
    </lineage>
</organism>
<feature type="domain" description="C-type lectin" evidence="2">
    <location>
        <begin position="30"/>
        <end position="123"/>
    </location>
</feature>
<reference evidence="3 4" key="1">
    <citation type="submission" date="2015-12" db="EMBL/GenBank/DDBJ databases">
        <title>Draft genome of the nematode, Onchocerca flexuosa.</title>
        <authorList>
            <person name="Mitreva M."/>
        </authorList>
    </citation>
    <scope>NUCLEOTIDE SEQUENCE [LARGE SCALE GENOMIC DNA]</scope>
    <source>
        <strain evidence="3">Red Deer</strain>
    </source>
</reference>
<dbReference type="InterPro" id="IPR016187">
    <property type="entry name" value="CTDL_fold"/>
</dbReference>
<evidence type="ECO:0000313" key="3">
    <source>
        <dbReference type="EMBL" id="OZC12368.1"/>
    </source>
</evidence>
<dbReference type="Proteomes" id="UP000242913">
    <property type="component" value="Unassembled WGS sequence"/>
</dbReference>
<evidence type="ECO:0000313" key="4">
    <source>
        <dbReference type="Proteomes" id="UP000242913"/>
    </source>
</evidence>
<gene>
    <name evidence="3" type="ORF">X798_00890</name>
</gene>
<evidence type="ECO:0000259" key="2">
    <source>
        <dbReference type="PROSITE" id="PS50041"/>
    </source>
</evidence>
<dbReference type="AlphaFoldDB" id="A0A238C5Y3"/>
<dbReference type="EMBL" id="KZ269978">
    <property type="protein sequence ID" value="OZC12368.1"/>
    <property type="molecule type" value="Genomic_DNA"/>
</dbReference>
<proteinExistence type="predicted"/>
<keyword evidence="4" id="KW-1185">Reference proteome</keyword>
<feature type="signal peptide" evidence="1">
    <location>
        <begin position="1"/>
        <end position="18"/>
    </location>
</feature>
<dbReference type="InterPro" id="IPR016186">
    <property type="entry name" value="C-type_lectin-like/link_sf"/>
</dbReference>
<dbReference type="Gene3D" id="3.10.100.10">
    <property type="entry name" value="Mannose-Binding Protein A, subunit A"/>
    <property type="match status" value="1"/>
</dbReference>
<dbReference type="SMART" id="SM00034">
    <property type="entry name" value="CLECT"/>
    <property type="match status" value="1"/>
</dbReference>
<keyword evidence="1" id="KW-0732">Signal</keyword>
<feature type="chain" id="PRO_5012104800" evidence="1">
    <location>
        <begin position="19"/>
        <end position="157"/>
    </location>
</feature>
<dbReference type="InterPro" id="IPR001304">
    <property type="entry name" value="C-type_lectin-like"/>
</dbReference>
<dbReference type="SUPFAM" id="SSF56436">
    <property type="entry name" value="C-type lectin-like"/>
    <property type="match status" value="1"/>
</dbReference>
<evidence type="ECO:0000256" key="1">
    <source>
        <dbReference type="SAM" id="SignalP"/>
    </source>
</evidence>